<reference evidence="1 2" key="1">
    <citation type="submission" date="2014-04" db="EMBL/GenBank/DDBJ databases">
        <authorList>
            <consortium name="DOE Joint Genome Institute"/>
            <person name="Kuo A."/>
            <person name="Kohler A."/>
            <person name="Nagy L.G."/>
            <person name="Floudas D."/>
            <person name="Copeland A."/>
            <person name="Barry K.W."/>
            <person name="Cichocki N."/>
            <person name="Veneault-Fourrey C."/>
            <person name="LaButti K."/>
            <person name="Lindquist E.A."/>
            <person name="Lipzen A."/>
            <person name="Lundell T."/>
            <person name="Morin E."/>
            <person name="Murat C."/>
            <person name="Sun H."/>
            <person name="Tunlid A."/>
            <person name="Henrissat B."/>
            <person name="Grigoriev I.V."/>
            <person name="Hibbett D.S."/>
            <person name="Martin F."/>
            <person name="Nordberg H.P."/>
            <person name="Cantor M.N."/>
            <person name="Hua S.X."/>
        </authorList>
    </citation>
    <scope>NUCLEOTIDE SEQUENCE [LARGE SCALE GENOMIC DNA]</scope>
    <source>
        <strain evidence="1 2">Foug A</strain>
    </source>
</reference>
<proteinExistence type="predicted"/>
<dbReference type="Proteomes" id="UP000053989">
    <property type="component" value="Unassembled WGS sequence"/>
</dbReference>
<evidence type="ECO:0000313" key="1">
    <source>
        <dbReference type="EMBL" id="KIM50611.1"/>
    </source>
</evidence>
<accession>A0A0C3D3F8</accession>
<keyword evidence="2" id="KW-1185">Reference proteome</keyword>
<dbReference type="InParanoid" id="A0A0C3D3F8"/>
<name>A0A0C3D3F8_9AGAM</name>
<sequence>WVTESTRPFDIVNDQGFQCLMKTGRLDYYLPNPHTVSCDIRNVFIQAYRGELNFATDTWTAPNHRSFAAITVHLEEDGKVLVIPLDIVEVARSHTSAVLANEFMKVLEEFGVADKVRMIYIRQETLTVFHP</sequence>
<dbReference type="EMBL" id="KN822368">
    <property type="protein sequence ID" value="KIM50611.1"/>
    <property type="molecule type" value="Genomic_DNA"/>
</dbReference>
<organism evidence="1 2">
    <name type="scientific">Scleroderma citrinum Foug A</name>
    <dbReference type="NCBI Taxonomy" id="1036808"/>
    <lineage>
        <taxon>Eukaryota</taxon>
        <taxon>Fungi</taxon>
        <taxon>Dikarya</taxon>
        <taxon>Basidiomycota</taxon>
        <taxon>Agaricomycotina</taxon>
        <taxon>Agaricomycetes</taxon>
        <taxon>Agaricomycetidae</taxon>
        <taxon>Boletales</taxon>
        <taxon>Sclerodermatineae</taxon>
        <taxon>Sclerodermataceae</taxon>
        <taxon>Scleroderma</taxon>
    </lineage>
</organism>
<dbReference type="SUPFAM" id="SSF140996">
    <property type="entry name" value="Hermes dimerisation domain"/>
    <property type="match status" value="1"/>
</dbReference>
<evidence type="ECO:0000313" key="2">
    <source>
        <dbReference type="Proteomes" id="UP000053989"/>
    </source>
</evidence>
<dbReference type="SUPFAM" id="SSF53098">
    <property type="entry name" value="Ribonuclease H-like"/>
    <property type="match status" value="1"/>
</dbReference>
<dbReference type="HOGENOM" id="CLU_167975_0_0_1"/>
<gene>
    <name evidence="1" type="ORF">SCLCIDRAFT_145042</name>
</gene>
<reference evidence="2" key="2">
    <citation type="submission" date="2015-01" db="EMBL/GenBank/DDBJ databases">
        <title>Evolutionary Origins and Diversification of the Mycorrhizal Mutualists.</title>
        <authorList>
            <consortium name="DOE Joint Genome Institute"/>
            <consortium name="Mycorrhizal Genomics Consortium"/>
            <person name="Kohler A."/>
            <person name="Kuo A."/>
            <person name="Nagy L.G."/>
            <person name="Floudas D."/>
            <person name="Copeland A."/>
            <person name="Barry K.W."/>
            <person name="Cichocki N."/>
            <person name="Veneault-Fourrey C."/>
            <person name="LaButti K."/>
            <person name="Lindquist E.A."/>
            <person name="Lipzen A."/>
            <person name="Lundell T."/>
            <person name="Morin E."/>
            <person name="Murat C."/>
            <person name="Riley R."/>
            <person name="Ohm R."/>
            <person name="Sun H."/>
            <person name="Tunlid A."/>
            <person name="Henrissat B."/>
            <person name="Grigoriev I.V."/>
            <person name="Hibbett D.S."/>
            <person name="Martin F."/>
        </authorList>
    </citation>
    <scope>NUCLEOTIDE SEQUENCE [LARGE SCALE GENOMIC DNA]</scope>
    <source>
        <strain evidence="2">Foug A</strain>
    </source>
</reference>
<feature type="non-terminal residue" evidence="1">
    <location>
        <position position="1"/>
    </location>
</feature>
<dbReference type="InterPro" id="IPR012337">
    <property type="entry name" value="RNaseH-like_sf"/>
</dbReference>
<dbReference type="OrthoDB" id="2687121at2759"/>
<protein>
    <submittedName>
        <fullName evidence="1">Uncharacterized protein</fullName>
    </submittedName>
</protein>
<dbReference type="AlphaFoldDB" id="A0A0C3D3F8"/>